<reference evidence="1 2" key="1">
    <citation type="submission" date="2014-02" db="EMBL/GenBank/DDBJ databases">
        <title>Draft genome sequence of Rickettsia buchneri sp. nov. ISO7T.</title>
        <authorList>
            <person name="Felsheim R.F."/>
            <person name="Kurtti T.J."/>
            <person name="Munderloh U.G."/>
        </authorList>
    </citation>
    <scope>NUCLEOTIDE SEQUENCE [LARGE SCALE GENOMIC DNA]</scope>
    <source>
        <strain evidence="1 2">ISO7</strain>
    </source>
</reference>
<dbReference type="EMBL" id="JFKF01000072">
    <property type="protein sequence ID" value="KDO03049.1"/>
    <property type="molecule type" value="Genomic_DNA"/>
</dbReference>
<gene>
    <name evidence="1" type="ORF">REISMN_03790</name>
</gene>
<evidence type="ECO:0000313" key="1">
    <source>
        <dbReference type="EMBL" id="KDO03049.1"/>
    </source>
</evidence>
<name>A0A8E1BZZ2_9RICK</name>
<organism evidence="1 2">
    <name type="scientific">Rickettsia tamurae subsp. buchneri</name>
    <dbReference type="NCBI Taxonomy" id="1462938"/>
    <lineage>
        <taxon>Bacteria</taxon>
        <taxon>Pseudomonadati</taxon>
        <taxon>Pseudomonadota</taxon>
        <taxon>Alphaproteobacteria</taxon>
        <taxon>Rickettsiales</taxon>
        <taxon>Rickettsiaceae</taxon>
        <taxon>Rickettsieae</taxon>
        <taxon>Rickettsia</taxon>
        <taxon>spotted fever group</taxon>
    </lineage>
</organism>
<evidence type="ECO:0000313" key="2">
    <source>
        <dbReference type="Proteomes" id="UP000027161"/>
    </source>
</evidence>
<keyword evidence="2" id="KW-1185">Reference proteome</keyword>
<proteinExistence type="predicted"/>
<dbReference type="Gene3D" id="1.25.40.10">
    <property type="entry name" value="Tetratricopeptide repeat domain"/>
    <property type="match status" value="1"/>
</dbReference>
<dbReference type="RefSeq" id="WP_037214081.1">
    <property type="nucleotide sequence ID" value="NZ_JFKF01000072.1"/>
</dbReference>
<dbReference type="Proteomes" id="UP000027161">
    <property type="component" value="Unassembled WGS sequence"/>
</dbReference>
<protein>
    <recommendedName>
        <fullName evidence="3">Tetratricopeptide repeat protein</fullName>
    </recommendedName>
</protein>
<dbReference type="InterPro" id="IPR011990">
    <property type="entry name" value="TPR-like_helical_dom_sf"/>
</dbReference>
<accession>A0A8E1BZZ2</accession>
<dbReference type="AlphaFoldDB" id="A0A8E1BZZ2"/>
<evidence type="ECO:0008006" key="3">
    <source>
        <dbReference type="Google" id="ProtNLM"/>
    </source>
</evidence>
<comment type="caution">
    <text evidence="1">The sequence shown here is derived from an EMBL/GenBank/DDBJ whole genome shotgun (WGS) entry which is preliminary data.</text>
</comment>
<sequence length="76" mass="8793">MKLALKNNYLSSIKNIEPKNDQPVQYYKEAIEWLNKYPDKAEVIKTIASCYSKTGDILSEEEDYKRALANYNATLT</sequence>